<evidence type="ECO:0000256" key="4">
    <source>
        <dbReference type="ARBA" id="ARBA00022475"/>
    </source>
</evidence>
<feature type="transmembrane region" description="Helical" evidence="12">
    <location>
        <begin position="194"/>
        <end position="213"/>
    </location>
</feature>
<dbReference type="OrthoDB" id="9776710at2"/>
<gene>
    <name evidence="13" type="ORF">B0537_07690</name>
</gene>
<dbReference type="GO" id="GO:0070069">
    <property type="term" value="C:cytochrome complex"/>
    <property type="evidence" value="ECO:0007669"/>
    <property type="project" value="TreeGrafter"/>
</dbReference>
<keyword evidence="10" id="KW-0408">Iron</keyword>
<feature type="transmembrane region" description="Helical" evidence="12">
    <location>
        <begin position="158"/>
        <end position="182"/>
    </location>
</feature>
<dbReference type="GO" id="GO:0019646">
    <property type="term" value="P:aerobic electron transport chain"/>
    <property type="evidence" value="ECO:0007669"/>
    <property type="project" value="TreeGrafter"/>
</dbReference>
<feature type="transmembrane region" description="Helical" evidence="12">
    <location>
        <begin position="6"/>
        <end position="36"/>
    </location>
</feature>
<keyword evidence="5" id="KW-0349">Heme</keyword>
<evidence type="ECO:0000256" key="7">
    <source>
        <dbReference type="ARBA" id="ARBA00022723"/>
    </source>
</evidence>
<keyword evidence="9 12" id="KW-1133">Transmembrane helix</keyword>
<dbReference type="AlphaFoldDB" id="A0A1S6IW40"/>
<evidence type="ECO:0000256" key="12">
    <source>
        <dbReference type="SAM" id="Phobius"/>
    </source>
</evidence>
<keyword evidence="11 12" id="KW-0472">Membrane</keyword>
<dbReference type="InterPro" id="IPR003317">
    <property type="entry name" value="Cyt-d_oxidase_su2"/>
</dbReference>
<dbReference type="STRING" id="1833852.B0537_07690"/>
<dbReference type="GO" id="GO:0016682">
    <property type="term" value="F:oxidoreductase activity, acting on diphenols and related substances as donors, oxygen as acceptor"/>
    <property type="evidence" value="ECO:0007669"/>
    <property type="project" value="TreeGrafter"/>
</dbReference>
<dbReference type="PANTHER" id="PTHR43141">
    <property type="entry name" value="CYTOCHROME BD2 SUBUNIT II"/>
    <property type="match status" value="1"/>
</dbReference>
<feature type="transmembrane region" description="Helical" evidence="12">
    <location>
        <begin position="82"/>
        <end position="102"/>
    </location>
</feature>
<dbReference type="Pfam" id="PF02322">
    <property type="entry name" value="Cyt_bd_oxida_II"/>
    <property type="match status" value="1"/>
</dbReference>
<evidence type="ECO:0000256" key="10">
    <source>
        <dbReference type="ARBA" id="ARBA00023004"/>
    </source>
</evidence>
<evidence type="ECO:0000256" key="1">
    <source>
        <dbReference type="ARBA" id="ARBA00004651"/>
    </source>
</evidence>
<evidence type="ECO:0000256" key="11">
    <source>
        <dbReference type="ARBA" id="ARBA00023136"/>
    </source>
</evidence>
<sequence>MDLNTLWFILVTVLFIGFFFLEGFDYGVGILLPFLGRDDIERRVIINSIGPVWDGNEVWLITAGGALFAAFPNWYATLFSGFYLALFVILLGLIVRGVAFEFRSNDRSPAWRKLWDNMIFIGSFLSALLWGVAVTNLLKGVPIDANMQYVGGFWNLLTPYTLVGGLTTLLVFTLHGALFLTLKTTGDLVERARLVATRVGLLAIPMVLILALLTYSNTDLFTKPGAALVLIASAVFLVLSWLLVRIGRSGWAFISNGLTIVLFTIAMFWGLFPRVMVSNLNPDWSLTIYNASSSPYTLKVMTVVALTMVPIVLLYQAWTYWVFRQRVSDKHLHY</sequence>
<feature type="transmembrane region" description="Helical" evidence="12">
    <location>
        <begin position="251"/>
        <end position="272"/>
    </location>
</feature>
<keyword evidence="8" id="KW-0249">Electron transport</keyword>
<evidence type="ECO:0000256" key="8">
    <source>
        <dbReference type="ARBA" id="ARBA00022982"/>
    </source>
</evidence>
<name>A0A1S6IW40_9FIRM</name>
<evidence type="ECO:0000256" key="6">
    <source>
        <dbReference type="ARBA" id="ARBA00022692"/>
    </source>
</evidence>
<dbReference type="Proteomes" id="UP000189464">
    <property type="component" value="Chromosome"/>
</dbReference>
<feature type="transmembrane region" description="Helical" evidence="12">
    <location>
        <begin position="225"/>
        <end position="244"/>
    </location>
</feature>
<evidence type="ECO:0000256" key="5">
    <source>
        <dbReference type="ARBA" id="ARBA00022617"/>
    </source>
</evidence>
<dbReference type="NCBIfam" id="TIGR00203">
    <property type="entry name" value="cydB"/>
    <property type="match status" value="1"/>
</dbReference>
<keyword evidence="3" id="KW-0813">Transport</keyword>
<organism evidence="13 14">
    <name type="scientific">Desulforamulus ferrireducens</name>
    <dbReference type="NCBI Taxonomy" id="1833852"/>
    <lineage>
        <taxon>Bacteria</taxon>
        <taxon>Bacillati</taxon>
        <taxon>Bacillota</taxon>
        <taxon>Clostridia</taxon>
        <taxon>Eubacteriales</taxon>
        <taxon>Peptococcaceae</taxon>
        <taxon>Desulforamulus</taxon>
    </lineage>
</organism>
<keyword evidence="14" id="KW-1185">Reference proteome</keyword>
<evidence type="ECO:0000313" key="14">
    <source>
        <dbReference type="Proteomes" id="UP000189464"/>
    </source>
</evidence>
<feature type="transmembrane region" description="Helical" evidence="12">
    <location>
        <begin position="114"/>
        <end position="138"/>
    </location>
</feature>
<dbReference type="GO" id="GO:0005886">
    <property type="term" value="C:plasma membrane"/>
    <property type="evidence" value="ECO:0007669"/>
    <property type="project" value="UniProtKB-SubCell"/>
</dbReference>
<dbReference type="RefSeq" id="WP_077714001.1">
    <property type="nucleotide sequence ID" value="NZ_CP019698.1"/>
</dbReference>
<keyword evidence="7" id="KW-0479">Metal-binding</keyword>
<proteinExistence type="inferred from homology"/>
<dbReference type="GO" id="GO:0009055">
    <property type="term" value="F:electron transfer activity"/>
    <property type="evidence" value="ECO:0007669"/>
    <property type="project" value="TreeGrafter"/>
</dbReference>
<keyword evidence="4" id="KW-1003">Cell membrane</keyword>
<feature type="transmembrane region" description="Helical" evidence="12">
    <location>
        <begin position="300"/>
        <end position="323"/>
    </location>
</feature>
<comment type="subcellular location">
    <subcellularLocation>
        <location evidence="1">Cell membrane</location>
        <topology evidence="1">Multi-pass membrane protein</topology>
    </subcellularLocation>
</comment>
<reference evidence="13 14" key="1">
    <citation type="journal article" date="2016" name="Int. J. Syst. Evol. Microbiol.">
        <title>Desulfotomaculum ferrireducens sp. nov., a moderately thermophilic sulfate-reducing and dissimilatory Fe(III)-reducing bacterium isolated from compost.</title>
        <authorList>
            <person name="Yang G."/>
            <person name="Guo J."/>
            <person name="Zhuang L."/>
            <person name="Yuan Y."/>
            <person name="Zhou S."/>
        </authorList>
    </citation>
    <scope>NUCLEOTIDE SEQUENCE [LARGE SCALE GENOMIC DNA]</scope>
    <source>
        <strain evidence="13 14">GSS09</strain>
    </source>
</reference>
<dbReference type="KEGG" id="dfg:B0537_07690"/>
<evidence type="ECO:0000313" key="13">
    <source>
        <dbReference type="EMBL" id="AQS58975.1"/>
    </source>
</evidence>
<comment type="similarity">
    <text evidence="2">Belongs to the cytochrome ubiquinol oxidase subunit 2 family.</text>
</comment>
<protein>
    <submittedName>
        <fullName evidence="13">Cytochrome d ubiquinol oxidase subunit II</fullName>
    </submittedName>
</protein>
<dbReference type="GO" id="GO:0046872">
    <property type="term" value="F:metal ion binding"/>
    <property type="evidence" value="ECO:0007669"/>
    <property type="project" value="UniProtKB-KW"/>
</dbReference>
<keyword evidence="6 12" id="KW-0812">Transmembrane</keyword>
<dbReference type="PIRSF" id="PIRSF000267">
    <property type="entry name" value="Cyt_oxidse_sub2"/>
    <property type="match status" value="1"/>
</dbReference>
<evidence type="ECO:0000256" key="3">
    <source>
        <dbReference type="ARBA" id="ARBA00022448"/>
    </source>
</evidence>
<evidence type="ECO:0000256" key="2">
    <source>
        <dbReference type="ARBA" id="ARBA00007543"/>
    </source>
</evidence>
<dbReference type="PANTHER" id="PTHR43141:SF5">
    <property type="entry name" value="CYTOCHROME BD-I UBIQUINOL OXIDASE SUBUNIT 2"/>
    <property type="match status" value="1"/>
</dbReference>
<accession>A0A1S6IW40</accession>
<evidence type="ECO:0000256" key="9">
    <source>
        <dbReference type="ARBA" id="ARBA00022989"/>
    </source>
</evidence>
<dbReference type="EMBL" id="CP019698">
    <property type="protein sequence ID" value="AQS58975.1"/>
    <property type="molecule type" value="Genomic_DNA"/>
</dbReference>